<dbReference type="EMBL" id="JQCE01000027">
    <property type="protein sequence ID" value="KRO17000.1"/>
    <property type="molecule type" value="Genomic_DNA"/>
</dbReference>
<sequence>MKKQLMVTAATLGLLTLGLAACSATKSDAQTSKPKDKLTVVFLPSDSTKEAGPVRNDLSKLIQKATGRPVEVQTTTDYNMAIQAISSNKAQIAVMGPDSYIEARNQNKHVNPLVTYSGASGTLKDAFYHSYLMVPKDKADRYREGGEFSLKALKGKSISFVAATSTSGFAVPAGAIAAANHVKKTDLQQGGAFFSKVLYGQSHQGSAVNVLKGDVDVAAFDDVDLVHYGKFDGDMSKAGTTFTVDAKAEAPFDAVRGKSTVAIGTYSVQNGPIVMNDSGLSKSEISALTKALTSQSTTDNPHFFALKDSKVHGLTTQTGKVHYIAITDDWYAPTHKILDK</sequence>
<dbReference type="PROSITE" id="PS51257">
    <property type="entry name" value="PROKAR_LIPOPROTEIN"/>
    <property type="match status" value="1"/>
</dbReference>
<dbReference type="InterPro" id="IPR005770">
    <property type="entry name" value="PhnD"/>
</dbReference>
<dbReference type="GO" id="GO:0055085">
    <property type="term" value="P:transmembrane transport"/>
    <property type="evidence" value="ECO:0007669"/>
    <property type="project" value="InterPro"/>
</dbReference>
<reference evidence="4 5" key="1">
    <citation type="journal article" date="2015" name="Genome Announc.">
        <title>Expanding the biotechnology potential of lactobacilli through comparative genomics of 213 strains and associated genera.</title>
        <authorList>
            <person name="Sun Z."/>
            <person name="Harris H.M."/>
            <person name="McCann A."/>
            <person name="Guo C."/>
            <person name="Argimon S."/>
            <person name="Zhang W."/>
            <person name="Yang X."/>
            <person name="Jeffery I.B."/>
            <person name="Cooney J.C."/>
            <person name="Kagawa T.F."/>
            <person name="Liu W."/>
            <person name="Song Y."/>
            <person name="Salvetti E."/>
            <person name="Wrobel A."/>
            <person name="Rasinkangas P."/>
            <person name="Parkhill J."/>
            <person name="Rea M.C."/>
            <person name="O'Sullivan O."/>
            <person name="Ritari J."/>
            <person name="Douillard F.P."/>
            <person name="Paul Ross R."/>
            <person name="Yang R."/>
            <person name="Briner A.E."/>
            <person name="Felis G.E."/>
            <person name="de Vos W.M."/>
            <person name="Barrangou R."/>
            <person name="Klaenhammer T.R."/>
            <person name="Caufield P.W."/>
            <person name="Cui Y."/>
            <person name="Zhang H."/>
            <person name="O'Toole P.W."/>
        </authorList>
    </citation>
    <scope>NUCLEOTIDE SEQUENCE [LARGE SCALE GENOMIC DNA]</scope>
    <source>
        <strain evidence="4 5">DSM 24301</strain>
    </source>
</reference>
<dbReference type="GO" id="GO:0043190">
    <property type="term" value="C:ATP-binding cassette (ABC) transporter complex"/>
    <property type="evidence" value="ECO:0007669"/>
    <property type="project" value="InterPro"/>
</dbReference>
<comment type="caution">
    <text evidence="4">The sequence shown here is derived from an EMBL/GenBank/DDBJ whole genome shotgun (WGS) entry which is preliminary data.</text>
</comment>
<gene>
    <name evidence="4" type="ORF">IV56_GL000689</name>
</gene>
<dbReference type="PATRIC" id="fig|1293598.4.peg.733"/>
<evidence type="ECO:0000313" key="5">
    <source>
        <dbReference type="Proteomes" id="UP000050969"/>
    </source>
</evidence>
<organism evidence="4 5">
    <name type="scientific">Lacticaseibacillus saniviri JCM 17471 = DSM 24301</name>
    <dbReference type="NCBI Taxonomy" id="1293598"/>
    <lineage>
        <taxon>Bacteria</taxon>
        <taxon>Bacillati</taxon>
        <taxon>Bacillota</taxon>
        <taxon>Bacilli</taxon>
        <taxon>Lactobacillales</taxon>
        <taxon>Lactobacillaceae</taxon>
        <taxon>Lacticaseibacillus</taxon>
    </lineage>
</organism>
<evidence type="ECO:0000256" key="1">
    <source>
        <dbReference type="ARBA" id="ARBA00007162"/>
    </source>
</evidence>
<evidence type="ECO:0000313" key="4">
    <source>
        <dbReference type="EMBL" id="KRO17000.1"/>
    </source>
</evidence>
<dbReference type="RefSeq" id="WP_054777573.1">
    <property type="nucleotide sequence ID" value="NZ_BBBX01000016.1"/>
</dbReference>
<accession>A0A0R2MTR9</accession>
<feature type="chain" id="PRO_5038610611" evidence="3">
    <location>
        <begin position="21"/>
        <end position="340"/>
    </location>
</feature>
<dbReference type="PANTHER" id="PTHR35841">
    <property type="entry name" value="PHOSPHONATES-BINDING PERIPLASMIC PROTEIN"/>
    <property type="match status" value="1"/>
</dbReference>
<dbReference type="OrthoDB" id="1792890at2"/>
<dbReference type="Gene3D" id="3.40.190.10">
    <property type="entry name" value="Periplasmic binding protein-like II"/>
    <property type="match status" value="2"/>
</dbReference>
<comment type="similarity">
    <text evidence="1">Belongs to the phosphate/phosphite/phosphonate binding protein family.</text>
</comment>
<keyword evidence="2 3" id="KW-0732">Signal</keyword>
<keyword evidence="5" id="KW-1185">Reference proteome</keyword>
<feature type="signal peptide" evidence="3">
    <location>
        <begin position="1"/>
        <end position="20"/>
    </location>
</feature>
<evidence type="ECO:0000256" key="2">
    <source>
        <dbReference type="ARBA" id="ARBA00022729"/>
    </source>
</evidence>
<dbReference type="STRING" id="1293598.IV56_GL000689"/>
<dbReference type="PANTHER" id="PTHR35841:SF1">
    <property type="entry name" value="PHOSPHONATES-BINDING PERIPLASMIC PROTEIN"/>
    <property type="match status" value="1"/>
</dbReference>
<dbReference type="AlphaFoldDB" id="A0A0R2MTR9"/>
<dbReference type="SUPFAM" id="SSF53850">
    <property type="entry name" value="Periplasmic binding protein-like II"/>
    <property type="match status" value="1"/>
</dbReference>
<dbReference type="Pfam" id="PF12974">
    <property type="entry name" value="Phosphonate-bd"/>
    <property type="match status" value="1"/>
</dbReference>
<dbReference type="NCBIfam" id="TIGR01098">
    <property type="entry name" value="3A0109s03R"/>
    <property type="match status" value="1"/>
</dbReference>
<dbReference type="Proteomes" id="UP000050969">
    <property type="component" value="Unassembled WGS sequence"/>
</dbReference>
<proteinExistence type="inferred from homology"/>
<protein>
    <submittedName>
        <fullName evidence="4">Phosphate phosphite phosphonate ABC transporter, periplasmic binding protein</fullName>
    </submittedName>
</protein>
<name>A0A0R2MTR9_9LACO</name>
<evidence type="ECO:0000256" key="3">
    <source>
        <dbReference type="SAM" id="SignalP"/>
    </source>
</evidence>